<dbReference type="CDD" id="cd06121">
    <property type="entry name" value="cupin_YML079wp"/>
    <property type="match status" value="1"/>
</dbReference>
<feature type="region of interest" description="Disordered" evidence="1">
    <location>
        <begin position="1"/>
        <end position="24"/>
    </location>
</feature>
<protein>
    <submittedName>
        <fullName evidence="3">Cupin</fullName>
    </submittedName>
</protein>
<evidence type="ECO:0000313" key="3">
    <source>
        <dbReference type="EMBL" id="ATE82475.1"/>
    </source>
</evidence>
<sequence length="177" mass="19321">MDTPRETRAVDTPDATAHNVDDDAEQREAEAVIARLGMCRHVEGGYYAQTANKIAAEADADRAPCSVIYFLLTRGQKSHWHRLDAAEVWFWHLGFPLELTISNTGERVDDVHVLGPDLAADQKLQVVVPKNTWQTARPLGGWALVSCMMAPQFAWSGFALAPPDWTPGDGDPAAVAG</sequence>
<dbReference type="PANTHER" id="PTHR33387:SF3">
    <property type="entry name" value="DUF985 DOMAIN-CONTAINING PROTEIN"/>
    <property type="match status" value="1"/>
</dbReference>
<dbReference type="InterPro" id="IPR014710">
    <property type="entry name" value="RmlC-like_jellyroll"/>
</dbReference>
<evidence type="ECO:0000313" key="4">
    <source>
        <dbReference type="Proteomes" id="UP000201566"/>
    </source>
</evidence>
<dbReference type="InterPro" id="IPR039935">
    <property type="entry name" value="YML079W-like"/>
</dbReference>
<proteinExistence type="predicted"/>
<dbReference type="SUPFAM" id="SSF51182">
    <property type="entry name" value="RmlC-like cupins"/>
    <property type="match status" value="1"/>
</dbReference>
<dbReference type="Pfam" id="PF06172">
    <property type="entry name" value="Cupin_5"/>
    <property type="match status" value="1"/>
</dbReference>
<organism evidence="3 4">
    <name type="scientific">Pandoravirus dulcis</name>
    <dbReference type="NCBI Taxonomy" id="1349409"/>
    <lineage>
        <taxon>Viruses</taxon>
        <taxon>Pandoravirus</taxon>
    </lineage>
</organism>
<evidence type="ECO:0000256" key="1">
    <source>
        <dbReference type="SAM" id="MobiDB-lite"/>
    </source>
</evidence>
<reference evidence="3 4" key="1">
    <citation type="journal article" date="2013" name="Science">
        <title>Pandoraviruses: amoeba viruses with genomes up to 2.5 Mb reaching that of parasitic eukaryotes.</title>
        <authorList>
            <person name="Philippe N."/>
            <person name="Legendre M."/>
            <person name="Doutre G."/>
            <person name="Coute Y."/>
            <person name="Poirot O."/>
            <person name="Lescot M."/>
            <person name="Arslan D."/>
            <person name="Seltzer V."/>
            <person name="Bertaux L."/>
            <person name="Bruley C."/>
            <person name="Garin J."/>
            <person name="Claverie J.M."/>
            <person name="Abergel C."/>
        </authorList>
    </citation>
    <scope>NUCLEOTIDE SEQUENCE [LARGE SCALE GENOMIC DNA]</scope>
    <source>
        <strain evidence="3">Melbourne</strain>
    </source>
</reference>
<dbReference type="GeneID" id="34567719"/>
<dbReference type="RefSeq" id="YP_009430184.1">
    <property type="nucleotide sequence ID" value="NC_021858.1"/>
</dbReference>
<feature type="domain" description="DUF985" evidence="2">
    <location>
        <begin position="31"/>
        <end position="161"/>
    </location>
</feature>
<gene>
    <name evidence="3" type="ORF">pdul_cds_210</name>
</gene>
<dbReference type="Gene3D" id="2.60.120.10">
    <property type="entry name" value="Jelly Rolls"/>
    <property type="match status" value="1"/>
</dbReference>
<feature type="compositionally biased region" description="Basic and acidic residues" evidence="1">
    <location>
        <begin position="1"/>
        <end position="11"/>
    </location>
</feature>
<dbReference type="InterPro" id="IPR009327">
    <property type="entry name" value="Cupin_DUF985"/>
</dbReference>
<dbReference type="EMBL" id="KC977570">
    <property type="protein sequence ID" value="ATE82475.1"/>
    <property type="molecule type" value="Genomic_DNA"/>
</dbReference>
<dbReference type="InterPro" id="IPR011051">
    <property type="entry name" value="RmlC_Cupin_sf"/>
</dbReference>
<dbReference type="KEGG" id="vg:34567719"/>
<evidence type="ECO:0000259" key="2">
    <source>
        <dbReference type="Pfam" id="PF06172"/>
    </source>
</evidence>
<dbReference type="PANTHER" id="PTHR33387">
    <property type="entry name" value="RMLC-LIKE JELLY ROLL FOLD PROTEIN"/>
    <property type="match status" value="1"/>
</dbReference>
<accession>A0A291AU44</accession>
<dbReference type="Proteomes" id="UP000201566">
    <property type="component" value="Segment"/>
</dbReference>
<name>A0A291AU44_9VIRU</name>